<keyword evidence="2 4" id="KW-0597">Phosphoprotein</keyword>
<proteinExistence type="predicted"/>
<gene>
    <name evidence="6" type="ORF">QE109_14920</name>
</gene>
<sequence length="122" mass="13520">MNIIIADDSAFVRSIISRAISTAIPEAKLTFCTNGKEAYDTYTEIKSDWLITDLLMPEMTGQELLLKLDQDGAKVKTIVISADVQKGTKVELEAFGIVKFINKPLTSDKIGELIELLKDENL</sequence>
<evidence type="ECO:0000313" key="6">
    <source>
        <dbReference type="EMBL" id="MDH8679449.1"/>
    </source>
</evidence>
<reference evidence="6 7" key="1">
    <citation type="submission" date="2023-04" db="EMBL/GenBank/DDBJ databases">
        <title>Fusibacter bizertensis strain WBS, isolated from littoral bottom sediments of the Arctic seas - biochemical and genomic analysis.</title>
        <authorList>
            <person name="Brioukhanov A.L."/>
        </authorList>
    </citation>
    <scope>NUCLEOTIDE SEQUENCE [LARGE SCALE GENOMIC DNA]</scope>
    <source>
        <strain evidence="6 7">WBS</strain>
    </source>
</reference>
<evidence type="ECO:0000256" key="1">
    <source>
        <dbReference type="ARBA" id="ARBA00018672"/>
    </source>
</evidence>
<dbReference type="Pfam" id="PF00072">
    <property type="entry name" value="Response_reg"/>
    <property type="match status" value="1"/>
</dbReference>
<name>A0ABT6NGA1_9FIRM</name>
<dbReference type="PANTHER" id="PTHR44591">
    <property type="entry name" value="STRESS RESPONSE REGULATOR PROTEIN 1"/>
    <property type="match status" value="1"/>
</dbReference>
<evidence type="ECO:0000256" key="3">
    <source>
        <dbReference type="ARBA" id="ARBA00024867"/>
    </source>
</evidence>
<protein>
    <recommendedName>
        <fullName evidence="1">Stage 0 sporulation protein A homolog</fullName>
    </recommendedName>
</protein>
<evidence type="ECO:0000256" key="2">
    <source>
        <dbReference type="ARBA" id="ARBA00022553"/>
    </source>
</evidence>
<comment type="caution">
    <text evidence="6">The sequence shown here is derived from an EMBL/GenBank/DDBJ whole genome shotgun (WGS) entry which is preliminary data.</text>
</comment>
<dbReference type="RefSeq" id="WP_281095345.1">
    <property type="nucleotide sequence ID" value="NZ_JARYZI010000012.1"/>
</dbReference>
<accession>A0ABT6NGA1</accession>
<dbReference type="Proteomes" id="UP001158045">
    <property type="component" value="Unassembled WGS sequence"/>
</dbReference>
<dbReference type="PROSITE" id="PS50110">
    <property type="entry name" value="RESPONSE_REGULATORY"/>
    <property type="match status" value="1"/>
</dbReference>
<keyword evidence="7" id="KW-1185">Reference proteome</keyword>
<evidence type="ECO:0000256" key="4">
    <source>
        <dbReference type="PROSITE-ProRule" id="PRU00169"/>
    </source>
</evidence>
<organism evidence="6 7">
    <name type="scientific">Fusibacter bizertensis</name>
    <dbReference type="NCBI Taxonomy" id="1488331"/>
    <lineage>
        <taxon>Bacteria</taxon>
        <taxon>Bacillati</taxon>
        <taxon>Bacillota</taxon>
        <taxon>Clostridia</taxon>
        <taxon>Eubacteriales</taxon>
        <taxon>Eubacteriales Family XII. Incertae Sedis</taxon>
        <taxon>Fusibacter</taxon>
    </lineage>
</organism>
<feature type="domain" description="Response regulatory" evidence="5">
    <location>
        <begin position="2"/>
        <end position="118"/>
    </location>
</feature>
<dbReference type="Gene3D" id="3.40.50.2300">
    <property type="match status" value="1"/>
</dbReference>
<feature type="modified residue" description="4-aspartylphosphate" evidence="4">
    <location>
        <position position="53"/>
    </location>
</feature>
<evidence type="ECO:0000259" key="5">
    <source>
        <dbReference type="PROSITE" id="PS50110"/>
    </source>
</evidence>
<comment type="function">
    <text evidence="3">May play the central regulatory role in sporulation. It may be an element of the effector pathway responsible for the activation of sporulation genes in response to nutritional stress. Spo0A may act in concert with spo0H (a sigma factor) to control the expression of some genes that are critical to the sporulation process.</text>
</comment>
<dbReference type="SUPFAM" id="SSF52172">
    <property type="entry name" value="CheY-like"/>
    <property type="match status" value="1"/>
</dbReference>
<dbReference type="SMART" id="SM00448">
    <property type="entry name" value="REC"/>
    <property type="match status" value="1"/>
</dbReference>
<dbReference type="EMBL" id="JARYZI010000012">
    <property type="protein sequence ID" value="MDH8679449.1"/>
    <property type="molecule type" value="Genomic_DNA"/>
</dbReference>
<dbReference type="PANTHER" id="PTHR44591:SF24">
    <property type="entry name" value="PROTEIN-GLUTAMATE METHYLESTERASE_PROTEIN-GLUTAMINE GLUTAMINASE 1"/>
    <property type="match status" value="1"/>
</dbReference>
<dbReference type="InterPro" id="IPR050595">
    <property type="entry name" value="Bact_response_regulator"/>
</dbReference>
<dbReference type="InterPro" id="IPR001789">
    <property type="entry name" value="Sig_transdc_resp-reg_receiver"/>
</dbReference>
<evidence type="ECO:0000313" key="7">
    <source>
        <dbReference type="Proteomes" id="UP001158045"/>
    </source>
</evidence>
<dbReference type="InterPro" id="IPR011006">
    <property type="entry name" value="CheY-like_superfamily"/>
</dbReference>